<evidence type="ECO:0000313" key="3">
    <source>
        <dbReference type="Proteomes" id="UP001244011"/>
    </source>
</evidence>
<dbReference type="Proteomes" id="UP001244011">
    <property type="component" value="Unassembled WGS sequence"/>
</dbReference>
<feature type="region of interest" description="Disordered" evidence="1">
    <location>
        <begin position="59"/>
        <end position="122"/>
    </location>
</feature>
<feature type="region of interest" description="Disordered" evidence="1">
    <location>
        <begin position="671"/>
        <end position="729"/>
    </location>
</feature>
<proteinExistence type="predicted"/>
<feature type="compositionally biased region" description="Polar residues" evidence="1">
    <location>
        <begin position="89"/>
        <end position="99"/>
    </location>
</feature>
<feature type="region of interest" description="Disordered" evidence="1">
    <location>
        <begin position="744"/>
        <end position="829"/>
    </location>
</feature>
<dbReference type="GeneID" id="85310575"/>
<keyword evidence="3" id="KW-1185">Reference proteome</keyword>
<dbReference type="RefSeq" id="XP_060285416.1">
    <property type="nucleotide sequence ID" value="XM_060427388.1"/>
</dbReference>
<feature type="compositionally biased region" description="Basic and acidic residues" evidence="1">
    <location>
        <begin position="67"/>
        <end position="79"/>
    </location>
</feature>
<reference evidence="2" key="1">
    <citation type="submission" date="2023-06" db="EMBL/GenBank/DDBJ databases">
        <title>Genome-scale phylogeny and comparative genomics of the fungal order Sordariales.</title>
        <authorList>
            <consortium name="Lawrence Berkeley National Laboratory"/>
            <person name="Hensen N."/>
            <person name="Bonometti L."/>
            <person name="Westerberg I."/>
            <person name="Brannstrom I.O."/>
            <person name="Guillou S."/>
            <person name="Cros-Aarteil S."/>
            <person name="Calhoun S."/>
            <person name="Haridas S."/>
            <person name="Kuo A."/>
            <person name="Mondo S."/>
            <person name="Pangilinan J."/>
            <person name="Riley R."/>
            <person name="Labutti K."/>
            <person name="Andreopoulos B."/>
            <person name="Lipzen A."/>
            <person name="Chen C."/>
            <person name="Yanf M."/>
            <person name="Daum C."/>
            <person name="Ng V."/>
            <person name="Clum A."/>
            <person name="Steindorff A."/>
            <person name="Ohm R."/>
            <person name="Martin F."/>
            <person name="Silar P."/>
            <person name="Natvig D."/>
            <person name="Lalanne C."/>
            <person name="Gautier V."/>
            <person name="Ament-Velasquez S.L."/>
            <person name="Kruys A."/>
            <person name="Hutchinson M.I."/>
            <person name="Powell A.J."/>
            <person name="Barry K."/>
            <person name="Miller A.N."/>
            <person name="Grigoriev I.V."/>
            <person name="Debuchy R."/>
            <person name="Gladieux P."/>
            <person name="Thoren M.H."/>
            <person name="Johannesson H."/>
        </authorList>
    </citation>
    <scope>NUCLEOTIDE SEQUENCE</scope>
    <source>
        <strain evidence="2">8032-3</strain>
    </source>
</reference>
<sequence>MEKWTSKVSGPANGLCQQWTATRCHRLLRPLLTHVAALRKEVDWQRSFCPDQNLAQSRAQEAVSEASGKRSSSDRDSFQARKKARYTYSLKTSKATSHRGSARDCPGEKAKESKARHEEPSREGIVLPTPVLKRARGHLMSSPVIHSFWPQEDAMVSRVGKCHHVQECCANRCVFELELATLRKTTAPSRFFLYESIFRALDALLRATTTQKPGRGTSKSLVAMCLRKVPEYVVGLELWRQVDAEANGTRSTLDGAEVSFEIYSDLESLGVGNCGWKHLSDVARAHGIKVVKDAISEGLIELEFSVMLARLCNESPSFTDRGELIEAIVSRQYEKPSGPDDWFAKSRETMPLEIFLPSSRKAWAGAFRARNMSNLLSHQLLPREWILTRDFGTIWSSTVRDIAGKSTSQDTITFIITSIHALCSHMLSRGRKKASPEEAVGAAQQTLIGALTALVTTALLGQQTLVQYPTISSKDRIRTINRRVEYIIRVCLTTIGSRSGGIRPSTYLLLLAAFFLDSTLESTESGQRRGNRYRTMLQNCWDDGPGSCQWGQRYEATLALMCSIAQCCGRGTTAPASAYLTRLCDRLGTVRDGQLGSLRRDAAFLLADQTGDLRDLAFAEGLEAGRDDRPPSRDRDRPRQTPGRGTAFAGFRWDEGISEWVTTSPAVLAASTRLRRAPPPSPADDPGARSRGHARRRREDSTRRREGDTHPASGERAETRAPGIETRIGGTSCLMEVGVVEKVSEEIPSRRRSRPQAKRKSAEESPRAAGDAAVPDSNADELWDDDDHHHHEQGYQLGGKENRPAHRAVEWHAPTKRRRKRGSLQSRQPLRTIANAYFDCDGSSGDELGL</sequence>
<evidence type="ECO:0000313" key="2">
    <source>
        <dbReference type="EMBL" id="KAK1769203.1"/>
    </source>
</evidence>
<evidence type="ECO:0000256" key="1">
    <source>
        <dbReference type="SAM" id="MobiDB-lite"/>
    </source>
</evidence>
<name>A0AAJ0C569_9PEZI</name>
<dbReference type="AlphaFoldDB" id="A0AAJ0C569"/>
<feature type="region of interest" description="Disordered" evidence="1">
    <location>
        <begin position="622"/>
        <end position="648"/>
    </location>
</feature>
<protein>
    <submittedName>
        <fullName evidence="2">Uncharacterized protein</fullName>
    </submittedName>
</protein>
<accession>A0AAJ0C569</accession>
<feature type="compositionally biased region" description="Basic residues" evidence="1">
    <location>
        <begin position="750"/>
        <end position="759"/>
    </location>
</feature>
<comment type="caution">
    <text evidence="2">The sequence shown here is derived from an EMBL/GenBank/DDBJ whole genome shotgun (WGS) entry which is preliminary data.</text>
</comment>
<feature type="compositionally biased region" description="Basic and acidic residues" evidence="1">
    <location>
        <begin position="622"/>
        <end position="639"/>
    </location>
</feature>
<organism evidence="2 3">
    <name type="scientific">Phialemonium atrogriseum</name>
    <dbReference type="NCBI Taxonomy" id="1093897"/>
    <lineage>
        <taxon>Eukaryota</taxon>
        <taxon>Fungi</taxon>
        <taxon>Dikarya</taxon>
        <taxon>Ascomycota</taxon>
        <taxon>Pezizomycotina</taxon>
        <taxon>Sordariomycetes</taxon>
        <taxon>Sordariomycetidae</taxon>
        <taxon>Cephalothecales</taxon>
        <taxon>Cephalothecaceae</taxon>
        <taxon>Phialemonium</taxon>
    </lineage>
</organism>
<feature type="compositionally biased region" description="Basic and acidic residues" evidence="1">
    <location>
        <begin position="800"/>
        <end position="810"/>
    </location>
</feature>
<gene>
    <name evidence="2" type="ORF">QBC33DRAFT_532593</name>
</gene>
<feature type="compositionally biased region" description="Basic and acidic residues" evidence="1">
    <location>
        <begin position="101"/>
        <end position="122"/>
    </location>
</feature>
<feature type="compositionally biased region" description="Basic and acidic residues" evidence="1">
    <location>
        <begin position="697"/>
        <end position="719"/>
    </location>
</feature>
<dbReference type="EMBL" id="MU839003">
    <property type="protein sequence ID" value="KAK1769203.1"/>
    <property type="molecule type" value="Genomic_DNA"/>
</dbReference>